<reference evidence="11 12" key="1">
    <citation type="submission" date="2018-03" db="EMBL/GenBank/DDBJ databases">
        <title>Candida pseudohaemulonii genome assembly and annotation.</title>
        <authorList>
            <person name="Munoz J.F."/>
            <person name="Gade L.G."/>
            <person name="Chow N.A."/>
            <person name="Litvintseva A.P."/>
            <person name="Loparev V.N."/>
            <person name="Cuomo C.A."/>
        </authorList>
    </citation>
    <scope>NUCLEOTIDE SEQUENCE [LARGE SCALE GENOMIC DNA]</scope>
    <source>
        <strain evidence="11 12">B12108</strain>
    </source>
</reference>
<dbReference type="GO" id="GO:0071011">
    <property type="term" value="C:precatalytic spliceosome"/>
    <property type="evidence" value="ECO:0007669"/>
    <property type="project" value="TreeGrafter"/>
</dbReference>
<evidence type="ECO:0000256" key="3">
    <source>
        <dbReference type="ARBA" id="ARBA00022664"/>
    </source>
</evidence>
<proteinExistence type="inferred from homology"/>
<evidence type="ECO:0000313" key="12">
    <source>
        <dbReference type="Proteomes" id="UP000241107"/>
    </source>
</evidence>
<dbReference type="InterPro" id="IPR019175">
    <property type="entry name" value="Prp31_C"/>
</dbReference>
<gene>
    <name evidence="11" type="ORF">C7M61_000722</name>
</gene>
<dbReference type="InterPro" id="IPR027105">
    <property type="entry name" value="Prp31"/>
</dbReference>
<evidence type="ECO:0000256" key="9">
    <source>
        <dbReference type="SAM" id="MobiDB-lite"/>
    </source>
</evidence>
<evidence type="ECO:0000256" key="7">
    <source>
        <dbReference type="ARBA" id="ARBA00023242"/>
    </source>
</evidence>
<dbReference type="InterPro" id="IPR002687">
    <property type="entry name" value="Nop_dom"/>
</dbReference>
<organism evidence="11 12">
    <name type="scientific">Candidozyma pseudohaemuli</name>
    <dbReference type="NCBI Taxonomy" id="418784"/>
    <lineage>
        <taxon>Eukaryota</taxon>
        <taxon>Fungi</taxon>
        <taxon>Dikarya</taxon>
        <taxon>Ascomycota</taxon>
        <taxon>Saccharomycotina</taxon>
        <taxon>Pichiomycetes</taxon>
        <taxon>Metschnikowiaceae</taxon>
        <taxon>Candidozyma</taxon>
    </lineage>
</organism>
<feature type="domain" description="Nop" evidence="10">
    <location>
        <begin position="244"/>
        <end position="362"/>
    </location>
</feature>
<sequence length="512" mass="57904">MTEQPNYEEDLLADLQSGSEDELDLKETEESVSDVPQTAFNGENWQDLLHASHLHNVGHKLEQLDVAKVKDPDELSSVRRLIPQIREQLITYSNEHETDYMELLASVNDENQSEEFKFLMSLSELPTLIHDEISFLHRFVRTQYKVVFGELESLVPSPVDYCRVVLLVGQELSDIRSKEPELQKIVSNAKVLAISMAALENFTRLFSLNDADMLFIQKACKIAIELNEFIKEVSDFVSSKLSKFAPNVNNLVGAVVTSQLLISVGSLRQLALTPSCNLPSFGVKDLLSQLQRRSHFVRATGYLYYSDLVVGLPPEVINQALRIISGKIILAARIDLSGSKPDGSLGSAYLQEIKQKIDKLLTPPDRTAPKALPVPKEQKSKKRGGRRFRKMKERTQMSEIRKAQNRMEFGKEETSVVDAFGEEVGLGLSKQIDGVRANRNTDARLSKAMVNRLNQQKERSNDLDTIVFARDDAEGEKNDKPKHERSSWFSGIKRNRFADLDLDEEDTKRQKS</sequence>
<dbReference type="PANTHER" id="PTHR13904">
    <property type="entry name" value="PRE-MRNA SPLICING FACTOR PRP31"/>
    <property type="match status" value="1"/>
</dbReference>
<dbReference type="PANTHER" id="PTHR13904:SF0">
    <property type="entry name" value="U4_U6 SMALL NUCLEAR RIBONUCLEOPROTEIN PRP31"/>
    <property type="match status" value="1"/>
</dbReference>
<evidence type="ECO:0000256" key="4">
    <source>
        <dbReference type="ARBA" id="ARBA00022728"/>
    </source>
</evidence>
<protein>
    <recommendedName>
        <fullName evidence="10">Nop domain-containing protein</fullName>
    </recommendedName>
</protein>
<dbReference type="VEuPathDB" id="FungiDB:C7M61_000722"/>
<dbReference type="GeneID" id="36564114"/>
<dbReference type="GO" id="GO:0046540">
    <property type="term" value="C:U4/U6 x U5 tri-snRNP complex"/>
    <property type="evidence" value="ECO:0007669"/>
    <property type="project" value="InterPro"/>
</dbReference>
<dbReference type="Proteomes" id="UP000241107">
    <property type="component" value="Unassembled WGS sequence"/>
</dbReference>
<evidence type="ECO:0000259" key="10">
    <source>
        <dbReference type="PROSITE" id="PS51358"/>
    </source>
</evidence>
<feature type="compositionally biased region" description="Basic residues" evidence="9">
    <location>
        <begin position="379"/>
        <end position="392"/>
    </location>
</feature>
<feature type="region of interest" description="Disordered" evidence="9">
    <location>
        <begin position="471"/>
        <end position="490"/>
    </location>
</feature>
<dbReference type="GO" id="GO:0003723">
    <property type="term" value="F:RNA binding"/>
    <property type="evidence" value="ECO:0007669"/>
    <property type="project" value="UniProtKB-KW"/>
</dbReference>
<evidence type="ECO:0000256" key="1">
    <source>
        <dbReference type="ARBA" id="ARBA00004123"/>
    </source>
</evidence>
<evidence type="ECO:0000256" key="6">
    <source>
        <dbReference type="ARBA" id="ARBA00023187"/>
    </source>
</evidence>
<dbReference type="GO" id="GO:0005687">
    <property type="term" value="C:U4 snRNP"/>
    <property type="evidence" value="ECO:0007669"/>
    <property type="project" value="TreeGrafter"/>
</dbReference>
<keyword evidence="5" id="KW-0694">RNA-binding</keyword>
<name>A0A2P7YYK1_9ASCO</name>
<feature type="compositionally biased region" description="Basic and acidic residues" evidence="9">
    <location>
        <begin position="471"/>
        <end position="486"/>
    </location>
</feature>
<feature type="region of interest" description="Disordered" evidence="9">
    <location>
        <begin position="363"/>
        <end position="399"/>
    </location>
</feature>
<evidence type="ECO:0000313" key="11">
    <source>
        <dbReference type="EMBL" id="PSK41051.1"/>
    </source>
</evidence>
<dbReference type="SMART" id="SM00931">
    <property type="entry name" value="NOSIC"/>
    <property type="match status" value="1"/>
</dbReference>
<keyword evidence="4" id="KW-0747">Spliceosome</keyword>
<dbReference type="SUPFAM" id="SSF89124">
    <property type="entry name" value="Nop domain"/>
    <property type="match status" value="1"/>
</dbReference>
<keyword evidence="8" id="KW-0687">Ribonucleoprotein</keyword>
<dbReference type="PROSITE" id="PS51358">
    <property type="entry name" value="NOP"/>
    <property type="match status" value="1"/>
</dbReference>
<keyword evidence="6" id="KW-0508">mRNA splicing</keyword>
<keyword evidence="7" id="KW-0539">Nucleus</keyword>
<comment type="subcellular location">
    <subcellularLocation>
        <location evidence="1">Nucleus</location>
    </subcellularLocation>
</comment>
<evidence type="ECO:0000256" key="8">
    <source>
        <dbReference type="ARBA" id="ARBA00023274"/>
    </source>
</evidence>
<dbReference type="RefSeq" id="XP_024715750.1">
    <property type="nucleotide sequence ID" value="XM_024856151.1"/>
</dbReference>
<dbReference type="Pfam" id="PF01798">
    <property type="entry name" value="Nop"/>
    <property type="match status" value="1"/>
</dbReference>
<dbReference type="InterPro" id="IPR012976">
    <property type="entry name" value="NOSIC"/>
</dbReference>
<comment type="caution">
    <text evidence="11">The sequence shown here is derived from an EMBL/GenBank/DDBJ whole genome shotgun (WGS) entry which is preliminary data.</text>
</comment>
<dbReference type="EMBL" id="PYFQ01000001">
    <property type="protein sequence ID" value="PSK41051.1"/>
    <property type="molecule type" value="Genomic_DNA"/>
</dbReference>
<accession>A0A2P7YYK1</accession>
<evidence type="ECO:0000256" key="2">
    <source>
        <dbReference type="ARBA" id="ARBA00005572"/>
    </source>
</evidence>
<dbReference type="STRING" id="418784.A0A2P7YYK1"/>
<evidence type="ECO:0000256" key="5">
    <source>
        <dbReference type="ARBA" id="ARBA00022884"/>
    </source>
</evidence>
<comment type="similarity">
    <text evidence="2">Belongs to the PRP31 family.</text>
</comment>
<dbReference type="OrthoDB" id="4771285at2759"/>
<keyword evidence="3" id="KW-0507">mRNA processing</keyword>
<dbReference type="Gene3D" id="1.10.287.4070">
    <property type="match status" value="1"/>
</dbReference>
<dbReference type="Gene3D" id="1.10.246.90">
    <property type="entry name" value="Nop domain"/>
    <property type="match status" value="1"/>
</dbReference>
<dbReference type="InterPro" id="IPR042239">
    <property type="entry name" value="Nop_C"/>
</dbReference>
<keyword evidence="12" id="KW-1185">Reference proteome</keyword>
<dbReference type="AlphaFoldDB" id="A0A2P7YYK1"/>
<dbReference type="Pfam" id="PF09785">
    <property type="entry name" value="Prp31_C"/>
    <property type="match status" value="1"/>
</dbReference>
<dbReference type="GO" id="GO:0000244">
    <property type="term" value="P:spliceosomal tri-snRNP complex assembly"/>
    <property type="evidence" value="ECO:0007669"/>
    <property type="project" value="InterPro"/>
</dbReference>
<dbReference type="InterPro" id="IPR036070">
    <property type="entry name" value="Nop_dom_sf"/>
</dbReference>